<evidence type="ECO:0000313" key="2">
    <source>
        <dbReference type="EMBL" id="WXB18051.1"/>
    </source>
</evidence>
<dbReference type="Pfam" id="PF00462">
    <property type="entry name" value="Glutaredoxin"/>
    <property type="match status" value="1"/>
</dbReference>
<name>A0ABZ2M476_9BACT</name>
<dbReference type="SUPFAM" id="SSF52833">
    <property type="entry name" value="Thioredoxin-like"/>
    <property type="match status" value="1"/>
</dbReference>
<reference evidence="2 3" key="1">
    <citation type="submission" date="2021-12" db="EMBL/GenBank/DDBJ databases">
        <title>Discovery of the Pendulisporaceae a myxobacterial family with distinct sporulation behavior and unique specialized metabolism.</title>
        <authorList>
            <person name="Garcia R."/>
            <person name="Popoff A."/>
            <person name="Bader C.D."/>
            <person name="Loehr J."/>
            <person name="Walesch S."/>
            <person name="Walt C."/>
            <person name="Boldt J."/>
            <person name="Bunk B."/>
            <person name="Haeckl F.J.F.P.J."/>
            <person name="Gunesch A.P."/>
            <person name="Birkelbach J."/>
            <person name="Nuebel U."/>
            <person name="Pietschmann T."/>
            <person name="Bach T."/>
            <person name="Mueller R."/>
        </authorList>
    </citation>
    <scope>NUCLEOTIDE SEQUENCE [LARGE SCALE GENOMIC DNA]</scope>
    <source>
        <strain evidence="2 3">MSr11954</strain>
    </source>
</reference>
<dbReference type="Proteomes" id="UP001370348">
    <property type="component" value="Chromosome"/>
</dbReference>
<dbReference type="InterPro" id="IPR036249">
    <property type="entry name" value="Thioredoxin-like_sf"/>
</dbReference>
<dbReference type="Gene3D" id="3.40.30.10">
    <property type="entry name" value="Glutaredoxin"/>
    <property type="match status" value="1"/>
</dbReference>
<dbReference type="EMBL" id="CP089984">
    <property type="protein sequence ID" value="WXB18051.1"/>
    <property type="molecule type" value="Genomic_DNA"/>
</dbReference>
<feature type="domain" description="Glutaredoxin" evidence="1">
    <location>
        <begin position="57"/>
        <end position="109"/>
    </location>
</feature>
<accession>A0ABZ2M476</accession>
<dbReference type="InterPro" id="IPR002109">
    <property type="entry name" value="Glutaredoxin"/>
</dbReference>
<proteinExistence type="predicted"/>
<protein>
    <submittedName>
        <fullName evidence="2">Glutaredoxin</fullName>
    </submittedName>
</protein>
<gene>
    <name evidence="2" type="ORF">LZC94_12420</name>
</gene>
<dbReference type="PROSITE" id="PS51354">
    <property type="entry name" value="GLUTAREDOXIN_2"/>
    <property type="match status" value="1"/>
</dbReference>
<organism evidence="2 3">
    <name type="scientific">Pendulispora albinea</name>
    <dbReference type="NCBI Taxonomy" id="2741071"/>
    <lineage>
        <taxon>Bacteria</taxon>
        <taxon>Pseudomonadati</taxon>
        <taxon>Myxococcota</taxon>
        <taxon>Myxococcia</taxon>
        <taxon>Myxococcales</taxon>
        <taxon>Sorangiineae</taxon>
        <taxon>Pendulisporaceae</taxon>
        <taxon>Pendulispora</taxon>
    </lineage>
</organism>
<evidence type="ECO:0000313" key="3">
    <source>
        <dbReference type="Proteomes" id="UP001370348"/>
    </source>
</evidence>
<sequence>MALQVAGTLAGKPLLVPARIAPEALRQMSAFHADVIQEVERAIAVSPVVVVGMAQNPHVKRARKALTAAGITFKYLEYGSYFSGWKKRLAIKLWSGWPTFPQVFLRGTLLGGEDLTVAAIAEGRLSSKDSR</sequence>
<keyword evidence="3" id="KW-1185">Reference proteome</keyword>
<evidence type="ECO:0000259" key="1">
    <source>
        <dbReference type="Pfam" id="PF00462"/>
    </source>
</evidence>
<dbReference type="RefSeq" id="WP_394827691.1">
    <property type="nucleotide sequence ID" value="NZ_CP089984.1"/>
</dbReference>